<sequence length="303" mass="34220">MIKIRKLVSPAKRLLAHEILGLKAGKFYLGFEAISDGNPKSKSIKLEYTALPYYWGDDDAAHKIYVYSNEEFGEDWDAVWPLSTSFIQNDLREALLQLRSEQDEVYLWCDAICINQANNKEKATQVARMREFCTFAKSVCDCLGTNNEQGATDDTDVDAEGTKLIAEFEKAIEEEKRAEAIAEAEMKAESAEAKDRREARAERRLTHEDTKAAVETLRAIHQTTAPLRHNKWRKPNAGFTNKNIRIIGKIGEGGFGAVYLIENIETKVQYAMKTQLIRENDDEPMMTPPAWRGAKTPPVTPSS</sequence>
<organism evidence="5 6">
    <name type="scientific">Botryotinia narcissicola</name>
    <dbReference type="NCBI Taxonomy" id="278944"/>
    <lineage>
        <taxon>Eukaryota</taxon>
        <taxon>Fungi</taxon>
        <taxon>Dikarya</taxon>
        <taxon>Ascomycota</taxon>
        <taxon>Pezizomycotina</taxon>
        <taxon>Leotiomycetes</taxon>
        <taxon>Helotiales</taxon>
        <taxon>Sclerotiniaceae</taxon>
        <taxon>Botryotinia</taxon>
    </lineage>
</organism>
<dbReference type="InterPro" id="IPR017441">
    <property type="entry name" value="Protein_kinase_ATP_BS"/>
</dbReference>
<dbReference type="GO" id="GO:0005524">
    <property type="term" value="F:ATP binding"/>
    <property type="evidence" value="ECO:0007669"/>
    <property type="project" value="UniProtKB-UniRule"/>
</dbReference>
<keyword evidence="2" id="KW-0175">Coiled coil</keyword>
<evidence type="ECO:0000313" key="6">
    <source>
        <dbReference type="Proteomes" id="UP000297452"/>
    </source>
</evidence>
<dbReference type="PANTHER" id="PTHR24148:SF64">
    <property type="entry name" value="HETEROKARYON INCOMPATIBILITY DOMAIN-CONTAINING PROTEIN"/>
    <property type="match status" value="1"/>
</dbReference>
<dbReference type="EMBL" id="PQXJ01000308">
    <property type="protein sequence ID" value="TGO52971.1"/>
    <property type="molecule type" value="Genomic_DNA"/>
</dbReference>
<dbReference type="Gene3D" id="3.30.200.20">
    <property type="entry name" value="Phosphorylase Kinase, domain 1"/>
    <property type="match status" value="1"/>
</dbReference>
<evidence type="ECO:0000256" key="1">
    <source>
        <dbReference type="PROSITE-ProRule" id="PRU10141"/>
    </source>
</evidence>
<evidence type="ECO:0000256" key="2">
    <source>
        <dbReference type="SAM" id="Coils"/>
    </source>
</evidence>
<gene>
    <name evidence="5" type="ORF">BOTNAR_0308g00060</name>
</gene>
<keyword evidence="1" id="KW-0547">Nucleotide-binding</keyword>
<dbReference type="InterPro" id="IPR010730">
    <property type="entry name" value="HET"/>
</dbReference>
<feature type="coiled-coil region" evidence="2">
    <location>
        <begin position="165"/>
        <end position="192"/>
    </location>
</feature>
<evidence type="ECO:0000259" key="4">
    <source>
        <dbReference type="Pfam" id="PF06985"/>
    </source>
</evidence>
<dbReference type="STRING" id="278944.A0A4Z1HVF7"/>
<feature type="domain" description="Heterokaryon incompatibility" evidence="4">
    <location>
        <begin position="48"/>
        <end position="184"/>
    </location>
</feature>
<keyword evidence="1" id="KW-0067">ATP-binding</keyword>
<dbReference type="PANTHER" id="PTHR24148">
    <property type="entry name" value="ANKYRIN REPEAT DOMAIN-CONTAINING PROTEIN 39 HOMOLOG-RELATED"/>
    <property type="match status" value="1"/>
</dbReference>
<dbReference type="AlphaFoldDB" id="A0A4Z1HVF7"/>
<feature type="binding site" evidence="1">
    <location>
        <position position="273"/>
    </location>
    <ligand>
        <name>ATP</name>
        <dbReference type="ChEBI" id="CHEBI:30616"/>
    </ligand>
</feature>
<evidence type="ECO:0000313" key="5">
    <source>
        <dbReference type="EMBL" id="TGO52971.1"/>
    </source>
</evidence>
<protein>
    <recommendedName>
        <fullName evidence="4">Heterokaryon incompatibility domain-containing protein</fullName>
    </recommendedName>
</protein>
<dbReference type="PROSITE" id="PS00107">
    <property type="entry name" value="PROTEIN_KINASE_ATP"/>
    <property type="match status" value="1"/>
</dbReference>
<dbReference type="InterPro" id="IPR052895">
    <property type="entry name" value="HetReg/Transcr_Mod"/>
</dbReference>
<accession>A0A4Z1HVF7</accession>
<comment type="caution">
    <text evidence="5">The sequence shown here is derived from an EMBL/GenBank/DDBJ whole genome shotgun (WGS) entry which is preliminary data.</text>
</comment>
<dbReference type="InterPro" id="IPR011009">
    <property type="entry name" value="Kinase-like_dom_sf"/>
</dbReference>
<dbReference type="OrthoDB" id="3477286at2759"/>
<keyword evidence="6" id="KW-1185">Reference proteome</keyword>
<reference evidence="5 6" key="1">
    <citation type="submission" date="2017-12" db="EMBL/GenBank/DDBJ databases">
        <title>Comparative genomics of Botrytis spp.</title>
        <authorList>
            <person name="Valero-Jimenez C.A."/>
            <person name="Tapia P."/>
            <person name="Veloso J."/>
            <person name="Silva-Moreno E."/>
            <person name="Staats M."/>
            <person name="Valdes J.H."/>
            <person name="Van Kan J.A.L."/>
        </authorList>
    </citation>
    <scope>NUCLEOTIDE SEQUENCE [LARGE SCALE GENOMIC DNA]</scope>
    <source>
        <strain evidence="5 6">MUCL2120</strain>
    </source>
</reference>
<dbReference type="Proteomes" id="UP000297452">
    <property type="component" value="Unassembled WGS sequence"/>
</dbReference>
<name>A0A4Z1HVF7_9HELO</name>
<dbReference type="Pfam" id="PF06985">
    <property type="entry name" value="HET"/>
    <property type="match status" value="1"/>
</dbReference>
<evidence type="ECO:0000256" key="3">
    <source>
        <dbReference type="SAM" id="MobiDB-lite"/>
    </source>
</evidence>
<proteinExistence type="predicted"/>
<dbReference type="SUPFAM" id="SSF56112">
    <property type="entry name" value="Protein kinase-like (PK-like)"/>
    <property type="match status" value="1"/>
</dbReference>
<feature type="region of interest" description="Disordered" evidence="3">
    <location>
        <begin position="282"/>
        <end position="303"/>
    </location>
</feature>